<dbReference type="SUPFAM" id="SSF54160">
    <property type="entry name" value="Chromo domain-like"/>
    <property type="match status" value="1"/>
</dbReference>
<name>A0AAJ4XR11_9BASI</name>
<dbReference type="PROSITE" id="PS50994">
    <property type="entry name" value="INTEGRASE"/>
    <property type="match status" value="1"/>
</dbReference>
<dbReference type="InterPro" id="IPR023780">
    <property type="entry name" value="Chromo_domain"/>
</dbReference>
<dbReference type="PANTHER" id="PTHR37984">
    <property type="entry name" value="PROTEIN CBG26694"/>
    <property type="match status" value="1"/>
</dbReference>
<evidence type="ECO:0000259" key="2">
    <source>
        <dbReference type="PROSITE" id="PS50013"/>
    </source>
</evidence>
<dbReference type="GO" id="GO:0006338">
    <property type="term" value="P:chromatin remodeling"/>
    <property type="evidence" value="ECO:0007669"/>
    <property type="project" value="UniProtKB-ARBA"/>
</dbReference>
<dbReference type="GO" id="GO:0003723">
    <property type="term" value="F:RNA binding"/>
    <property type="evidence" value="ECO:0007669"/>
    <property type="project" value="UniProtKB-KW"/>
</dbReference>
<evidence type="ECO:0000313" key="4">
    <source>
        <dbReference type="EMBL" id="SNX86336.1"/>
    </source>
</evidence>
<dbReference type="Proteomes" id="UP001294444">
    <property type="component" value="Unassembled WGS sequence"/>
</dbReference>
<dbReference type="InterPro" id="IPR000953">
    <property type="entry name" value="Chromo/chromo_shadow_dom"/>
</dbReference>
<dbReference type="PROSITE" id="PS50013">
    <property type="entry name" value="CHROMO_2"/>
    <property type="match status" value="1"/>
</dbReference>
<dbReference type="InterPro" id="IPR056924">
    <property type="entry name" value="SH3_Tf2-1"/>
</dbReference>
<dbReference type="CDD" id="cd00024">
    <property type="entry name" value="CD_CSD"/>
    <property type="match status" value="1"/>
</dbReference>
<dbReference type="Pfam" id="PF00385">
    <property type="entry name" value="Chromo"/>
    <property type="match status" value="1"/>
</dbReference>
<proteinExistence type="predicted"/>
<dbReference type="InterPro" id="IPR016197">
    <property type="entry name" value="Chromo-like_dom_sf"/>
</dbReference>
<dbReference type="AlphaFoldDB" id="A0AAJ4XR11"/>
<dbReference type="InterPro" id="IPR050951">
    <property type="entry name" value="Retrovirus_Pol_polyprotein"/>
</dbReference>
<organism evidence="4 5">
    <name type="scientific">Melanopsichium pennsylvanicum</name>
    <dbReference type="NCBI Taxonomy" id="63383"/>
    <lineage>
        <taxon>Eukaryota</taxon>
        <taxon>Fungi</taxon>
        <taxon>Dikarya</taxon>
        <taxon>Basidiomycota</taxon>
        <taxon>Ustilaginomycotina</taxon>
        <taxon>Ustilaginomycetes</taxon>
        <taxon>Ustilaginales</taxon>
        <taxon>Ustilaginaceae</taxon>
        <taxon>Melanopsichium</taxon>
    </lineage>
</organism>
<dbReference type="Gene3D" id="2.40.50.40">
    <property type="match status" value="1"/>
</dbReference>
<dbReference type="EMBL" id="OAPG01000013">
    <property type="protein sequence ID" value="SNX86336.1"/>
    <property type="molecule type" value="Genomic_DNA"/>
</dbReference>
<dbReference type="SMART" id="SM00298">
    <property type="entry name" value="CHROMO"/>
    <property type="match status" value="1"/>
</dbReference>
<dbReference type="Gene3D" id="3.30.420.10">
    <property type="entry name" value="Ribonuclease H-like superfamily/Ribonuclease H"/>
    <property type="match status" value="1"/>
</dbReference>
<evidence type="ECO:0000256" key="1">
    <source>
        <dbReference type="ARBA" id="ARBA00022884"/>
    </source>
</evidence>
<dbReference type="Pfam" id="PF24626">
    <property type="entry name" value="SH3_Tf2-1"/>
    <property type="match status" value="1"/>
</dbReference>
<dbReference type="InterPro" id="IPR012337">
    <property type="entry name" value="RNaseH-like_sf"/>
</dbReference>
<dbReference type="InterPro" id="IPR001584">
    <property type="entry name" value="Integrase_cat-core"/>
</dbReference>
<keyword evidence="5" id="KW-1185">Reference proteome</keyword>
<feature type="domain" description="Integrase catalytic" evidence="3">
    <location>
        <begin position="34"/>
        <end position="193"/>
    </location>
</feature>
<comment type="caution">
    <text evidence="4">The sequence shown here is derived from an EMBL/GenBank/DDBJ whole genome shotgun (WGS) entry which is preliminary data.</text>
</comment>
<dbReference type="Pfam" id="PF00665">
    <property type="entry name" value="rve"/>
    <property type="match status" value="1"/>
</dbReference>
<dbReference type="GO" id="GO:0015074">
    <property type="term" value="P:DNA integration"/>
    <property type="evidence" value="ECO:0007669"/>
    <property type="project" value="InterPro"/>
</dbReference>
<dbReference type="SUPFAM" id="SSF53098">
    <property type="entry name" value="Ribonuclease H-like"/>
    <property type="match status" value="1"/>
</dbReference>
<gene>
    <name evidence="4" type="ORF">MEPE_05045</name>
</gene>
<evidence type="ECO:0000313" key="5">
    <source>
        <dbReference type="Proteomes" id="UP001294444"/>
    </source>
</evidence>
<accession>A0AAJ4XR11</accession>
<dbReference type="FunFam" id="3.30.420.10:FF:000032">
    <property type="entry name" value="Retrovirus-related Pol polyprotein from transposon 297-like Protein"/>
    <property type="match status" value="1"/>
</dbReference>
<protein>
    <submittedName>
        <fullName evidence="4">Related to Gag-pol polyprotein</fullName>
    </submittedName>
</protein>
<reference evidence="4" key="1">
    <citation type="submission" date="2023-10" db="EMBL/GenBank/DDBJ databases">
        <authorList>
            <person name="Guldener U."/>
        </authorList>
    </citation>
    <scope>NUCLEOTIDE SEQUENCE</scope>
    <source>
        <strain evidence="4">Mp4</strain>
    </source>
</reference>
<keyword evidence="1" id="KW-0694">RNA-binding</keyword>
<evidence type="ECO:0000259" key="3">
    <source>
        <dbReference type="PROSITE" id="PS50994"/>
    </source>
</evidence>
<sequence length="391" mass="45443">MAAWVADYVASCPVCARYKAPRHRPYGLLQPLSTPSRPWNSISMDFIEGLPKSEGYDSIFVVVDRLTKYAILTPTYKTITSEQTAKMLKDQVMSRFGVPEHIVSDRGRQFVSAAWKEFTDKLVIHHSLSTAYHPQTDGQTERVNQVVEQYLRMYCNYEQDNWVTWLPMAEFVYNNTVHSSIGVSPFFACYGWNPKSHPDLPEQVGVLDPKRKEFATRRKEFTEYLQEQIRYAQSRTVEQYNRKRKDIEFKVGDMVYVNQKNWKTARPSPKLDTRLAGPFPILERIGRRAYRLQLPASLRIHDVFHVSMLEPQRASSLPQRSTLEITPPLPDDTLEFEVEAIVGKRTQGRQVQYKVQWRGYPEEAALWEPTDCLNCPDLIREYEESAGGRRH</sequence>
<dbReference type="GO" id="GO:0005634">
    <property type="term" value="C:nucleus"/>
    <property type="evidence" value="ECO:0007669"/>
    <property type="project" value="UniProtKB-ARBA"/>
</dbReference>
<dbReference type="InterPro" id="IPR036397">
    <property type="entry name" value="RNaseH_sf"/>
</dbReference>
<feature type="domain" description="Chromo" evidence="2">
    <location>
        <begin position="336"/>
        <end position="391"/>
    </location>
</feature>
<dbReference type="PANTHER" id="PTHR37984:SF5">
    <property type="entry name" value="PROTEIN NYNRIN-LIKE"/>
    <property type="match status" value="1"/>
</dbReference>